<dbReference type="SUPFAM" id="SSF51679">
    <property type="entry name" value="Bacterial luciferase-like"/>
    <property type="match status" value="1"/>
</dbReference>
<dbReference type="PANTHER" id="PTHR30011:SF32">
    <property type="entry name" value="CONSERVED PROTEIN"/>
    <property type="match status" value="1"/>
</dbReference>
<protein>
    <submittedName>
        <fullName evidence="2">Probable F420-dependent oxidoreductase, Rv2161c family</fullName>
    </submittedName>
</protein>
<sequence>MKIGFTLPQAGGVAWQAPQVARYAREVEQLGADSLWVIDRLLSPVDPAIGHNGGERFPDEFRAVLDPFVLLSVAATATERVLVGSNVLNVPWYPPALLGRMLTSLDVLSGGRLVPGFGVGWSPDEFEAVNVPMSERGSRLDETLDVLDQLWTADPAEYRGEHWTLPATRAALKPVRRPPVYLAAFAPASMRRVASRADGWLPALVPPRATDIQAAVNEPWAVIRGMAAEAGRDPDELDVILRIYPSVRSATVVREVAELIRRVEAESEVRHVLVDLMFLADDVDQMLDLAAGMLANVRGQQK</sequence>
<dbReference type="Gene3D" id="3.20.20.30">
    <property type="entry name" value="Luciferase-like domain"/>
    <property type="match status" value="1"/>
</dbReference>
<dbReference type="InterPro" id="IPR051260">
    <property type="entry name" value="Diverse_substr_monoxygenases"/>
</dbReference>
<keyword evidence="3" id="KW-1185">Reference proteome</keyword>
<reference evidence="3" key="1">
    <citation type="submission" date="2016-10" db="EMBL/GenBank/DDBJ databases">
        <authorList>
            <person name="Varghese N."/>
            <person name="Submissions S."/>
        </authorList>
    </citation>
    <scope>NUCLEOTIDE SEQUENCE [LARGE SCALE GENOMIC DNA]</scope>
    <source>
        <strain evidence="3">DSM 44437</strain>
    </source>
</reference>
<name>A0A1H9GN06_9PSEU</name>
<feature type="domain" description="Luciferase-like" evidence="1">
    <location>
        <begin position="17"/>
        <end position="264"/>
    </location>
</feature>
<dbReference type="STRING" id="65499.SAMN04488000_103198"/>
<gene>
    <name evidence="2" type="ORF">SAMN04488000_103198</name>
</gene>
<dbReference type="GO" id="GO:0016705">
    <property type="term" value="F:oxidoreductase activity, acting on paired donors, with incorporation or reduction of molecular oxygen"/>
    <property type="evidence" value="ECO:0007669"/>
    <property type="project" value="InterPro"/>
</dbReference>
<evidence type="ECO:0000313" key="3">
    <source>
        <dbReference type="Proteomes" id="UP000199503"/>
    </source>
</evidence>
<dbReference type="InterPro" id="IPR011251">
    <property type="entry name" value="Luciferase-like_dom"/>
</dbReference>
<dbReference type="PANTHER" id="PTHR30011">
    <property type="entry name" value="ALKANESULFONATE MONOOXYGENASE-RELATED"/>
    <property type="match status" value="1"/>
</dbReference>
<dbReference type="Pfam" id="PF00296">
    <property type="entry name" value="Bac_luciferase"/>
    <property type="match status" value="1"/>
</dbReference>
<accession>A0A1H9GN06</accession>
<dbReference type="InterPro" id="IPR019921">
    <property type="entry name" value="Lucif-like_OxRdtase_Rv2161c"/>
</dbReference>
<dbReference type="InterPro" id="IPR036661">
    <property type="entry name" value="Luciferase-like_sf"/>
</dbReference>
<dbReference type="OrthoDB" id="3206024at2"/>
<dbReference type="RefSeq" id="WP_089913218.1">
    <property type="nucleotide sequence ID" value="NZ_FOFV01000003.1"/>
</dbReference>
<dbReference type="NCBIfam" id="TIGR03619">
    <property type="entry name" value="F420_Rv2161c"/>
    <property type="match status" value="1"/>
</dbReference>
<dbReference type="Proteomes" id="UP000199503">
    <property type="component" value="Unassembled WGS sequence"/>
</dbReference>
<dbReference type="EMBL" id="FOFV01000003">
    <property type="protein sequence ID" value="SEQ51512.1"/>
    <property type="molecule type" value="Genomic_DNA"/>
</dbReference>
<evidence type="ECO:0000313" key="2">
    <source>
        <dbReference type="EMBL" id="SEQ51512.1"/>
    </source>
</evidence>
<dbReference type="AlphaFoldDB" id="A0A1H9GN06"/>
<organism evidence="2 3">
    <name type="scientific">Lentzea albida</name>
    <dbReference type="NCBI Taxonomy" id="65499"/>
    <lineage>
        <taxon>Bacteria</taxon>
        <taxon>Bacillati</taxon>
        <taxon>Actinomycetota</taxon>
        <taxon>Actinomycetes</taxon>
        <taxon>Pseudonocardiales</taxon>
        <taxon>Pseudonocardiaceae</taxon>
        <taxon>Lentzea</taxon>
    </lineage>
</organism>
<proteinExistence type="predicted"/>
<evidence type="ECO:0000259" key="1">
    <source>
        <dbReference type="Pfam" id="PF00296"/>
    </source>
</evidence>